<dbReference type="SUPFAM" id="SSF56672">
    <property type="entry name" value="DNA/RNA polymerases"/>
    <property type="match status" value="1"/>
</dbReference>
<dbReference type="SUPFAM" id="SSF57756">
    <property type="entry name" value="Retrovirus zinc finger-like domains"/>
    <property type="match status" value="1"/>
</dbReference>
<feature type="region of interest" description="Disordered" evidence="2">
    <location>
        <begin position="219"/>
        <end position="288"/>
    </location>
</feature>
<dbReference type="Pfam" id="PF14223">
    <property type="entry name" value="Retrotran_gag_2"/>
    <property type="match status" value="1"/>
</dbReference>
<dbReference type="Pfam" id="PF13976">
    <property type="entry name" value="gag_pre-integrs"/>
    <property type="match status" value="1"/>
</dbReference>
<dbReference type="InterPro" id="IPR036875">
    <property type="entry name" value="Znf_CCHC_sf"/>
</dbReference>
<feature type="compositionally biased region" description="Low complexity" evidence="2">
    <location>
        <begin position="813"/>
        <end position="828"/>
    </location>
</feature>
<dbReference type="InterPro" id="IPR025724">
    <property type="entry name" value="GAG-pre-integrase_dom"/>
</dbReference>
<dbReference type="GO" id="GO:0015074">
    <property type="term" value="P:DNA integration"/>
    <property type="evidence" value="ECO:0007669"/>
    <property type="project" value="InterPro"/>
</dbReference>
<dbReference type="GO" id="GO:0008270">
    <property type="term" value="F:zinc ion binding"/>
    <property type="evidence" value="ECO:0007669"/>
    <property type="project" value="InterPro"/>
</dbReference>
<keyword evidence="1" id="KW-0378">Hydrolase</keyword>
<dbReference type="PANTHER" id="PTHR11439:SF455">
    <property type="entry name" value="RLK (RECEPTOR-LIKE PROTEIN KINASE) 8, PUTATIVE-RELATED"/>
    <property type="match status" value="1"/>
</dbReference>
<dbReference type="Pfam" id="PF25597">
    <property type="entry name" value="SH3_retrovirus"/>
    <property type="match status" value="1"/>
</dbReference>
<dbReference type="InterPro" id="IPR013103">
    <property type="entry name" value="RVT_2"/>
</dbReference>
<evidence type="ECO:0000256" key="2">
    <source>
        <dbReference type="SAM" id="MobiDB-lite"/>
    </source>
</evidence>
<feature type="region of interest" description="Disordered" evidence="2">
    <location>
        <begin position="782"/>
        <end position="852"/>
    </location>
</feature>
<keyword evidence="1" id="KW-0064">Aspartyl protease</keyword>
<dbReference type="InterPro" id="IPR057670">
    <property type="entry name" value="SH3_retrovirus"/>
</dbReference>
<sequence>MSDESSTTSATPTAAVDPPQLVTFNPAASLPLKLTSTNFPAWRAQLFSLLYGLDLVGYLDGSTPPPAENLLANNVPQRNPAYTHWFRQDKLLLNGIFASVTAEICSFISSAETSRAAWTTLQNLYAGTSYSRVMTLRDRLLAEKKGDRDVATYIQALRSRASELALAGEVIRDEELVTVCLRGLGSDYAEFSAGIRARDVPPKLEDLVDRLQALEADLRATRPSLESPATAFTSQRGRGRGRRGGTAGRGAGRGLLSHPSPATSSSSASQPSWDSFSVRGDDESSRGRPRVYCQYCDKPGHSAKTCFQLFPHKRPPQANYTQRPPSAPPPSSPGPWLMDSAATHHVTNNLGNLSLYSDYNGPDEIYLGDGSGLRITHIGSSSLPATNHCLSLRDVLCVPSIKHRLISVAKLCRTNPVSFEFFADSFHVKDLRTGASLLTGRNKGDTYEIPGGSGAVRVALVTTRHSPDSWHRRLGHPSSKSLLRLLRVHSLPHTGRSVSHCNSCLSNKSHKLPFGDSSLSSSRPFDLLFSDVWGPAPVCSVDGYSYYLVIVDHFTRYTWIYPLKFKSDVLSVFLAFKKLVENYFQTSIRRFYTDGGGEFQKLKSDLLAHGITHLLTPPYTPEHNGLSERKHRHIVETGITLLHQANLPLSYWSYAFTTAVYLINRLPSSSLRGQIPFTVLFNEAPNYSKLRVFGCLCYPWLRPYSSNKLEPRSRPCVFLGYSHQQSAYRCLDAQSGRVFLSRHVLFLESKFPGVLSLSPPHSAESTSMTWLASMSPPVSFLPCRPRDTAPSMQPLSPVPRSGTPPSSYPSLDPSASTSPSTSASASPSSSPPASPSAPAPCHPMTTRAKNNIVKPNKKYVNVVFSQDTPPLQPSSVKEAMRYDVWRNALHTEHNALLANYTWDLVPRLPHYNVIGSRWVYKVKWLPDGSIERHKCRLVAKGFHQRAGVDYHETFSPVLKPVTVRTVFTLALSSHWPIFQYDVNNAFLQGPLQEEVYMSQPPGFRDPKFPHHVCRLRRAIYGLRQAPRAWYEELSSFLLSCGFVKTASDASLFVYSHDGVLVYFLMYVDDLLLTGNNAAFLSIFQSKLSDRFSLKHLGHVHYFLGIEVIPNSAGFLLSQHKYVTDLLTRFQMHEAAPASTPLASTARLTLADGSSPADATLYRQVLGALQYLVTTRPDIAFSVNKLSQYMHSPTSTHWQHVKRLLRYIAGTRTVGLQIRRQSLPLSLRIFSDSDWAGDVDDRTSTSGFLIYLGDTLLSWKSKKQRTVARSSTEAEYRALALATSEAVWIQNLLSELKYPLPRAPLLFCDNLGAVNFSSNPVFHSRMKHLALDYHFVRQLVQSKQLVVQHLPTASQLADLLTKALPVTRYRLLTSKLGLADAASILRGRIRKNS</sequence>
<organism evidence="4 5">
    <name type="scientific">Linum trigynum</name>
    <dbReference type="NCBI Taxonomy" id="586398"/>
    <lineage>
        <taxon>Eukaryota</taxon>
        <taxon>Viridiplantae</taxon>
        <taxon>Streptophyta</taxon>
        <taxon>Embryophyta</taxon>
        <taxon>Tracheophyta</taxon>
        <taxon>Spermatophyta</taxon>
        <taxon>Magnoliopsida</taxon>
        <taxon>eudicotyledons</taxon>
        <taxon>Gunneridae</taxon>
        <taxon>Pentapetalae</taxon>
        <taxon>rosids</taxon>
        <taxon>fabids</taxon>
        <taxon>Malpighiales</taxon>
        <taxon>Linaceae</taxon>
        <taxon>Linum</taxon>
    </lineage>
</organism>
<dbReference type="Pfam" id="PF00665">
    <property type="entry name" value="rve"/>
    <property type="match status" value="1"/>
</dbReference>
<evidence type="ECO:0000313" key="5">
    <source>
        <dbReference type="Proteomes" id="UP001497516"/>
    </source>
</evidence>
<feature type="compositionally biased region" description="Gly residues" evidence="2">
    <location>
        <begin position="244"/>
        <end position="253"/>
    </location>
</feature>
<dbReference type="GO" id="GO:0003676">
    <property type="term" value="F:nucleic acid binding"/>
    <property type="evidence" value="ECO:0007669"/>
    <property type="project" value="InterPro"/>
</dbReference>
<evidence type="ECO:0000313" key="4">
    <source>
        <dbReference type="EMBL" id="CAL1396509.1"/>
    </source>
</evidence>
<feature type="compositionally biased region" description="Pro residues" evidence="2">
    <location>
        <begin position="829"/>
        <end position="841"/>
    </location>
</feature>
<keyword evidence="5" id="KW-1185">Reference proteome</keyword>
<evidence type="ECO:0000259" key="3">
    <source>
        <dbReference type="PROSITE" id="PS50994"/>
    </source>
</evidence>
<dbReference type="EMBL" id="OZ034819">
    <property type="protein sequence ID" value="CAL1396509.1"/>
    <property type="molecule type" value="Genomic_DNA"/>
</dbReference>
<dbReference type="PROSITE" id="PS50994">
    <property type="entry name" value="INTEGRASE"/>
    <property type="match status" value="1"/>
</dbReference>
<keyword evidence="1" id="KW-0645">Protease</keyword>
<dbReference type="CDD" id="cd09272">
    <property type="entry name" value="RNase_HI_RT_Ty1"/>
    <property type="match status" value="1"/>
</dbReference>
<evidence type="ECO:0000256" key="1">
    <source>
        <dbReference type="ARBA" id="ARBA00022750"/>
    </source>
</evidence>
<gene>
    <name evidence="4" type="ORF">LTRI10_LOCUS36871</name>
</gene>
<dbReference type="InterPro" id="IPR012337">
    <property type="entry name" value="RNaseH-like_sf"/>
</dbReference>
<name>A0AAV2FDZ1_9ROSI</name>
<proteinExistence type="predicted"/>
<feature type="compositionally biased region" description="Low complexity" evidence="2">
    <location>
        <begin position="257"/>
        <end position="277"/>
    </location>
</feature>
<reference evidence="4 5" key="1">
    <citation type="submission" date="2024-04" db="EMBL/GenBank/DDBJ databases">
        <authorList>
            <person name="Fracassetti M."/>
        </authorList>
    </citation>
    <scope>NUCLEOTIDE SEQUENCE [LARGE SCALE GENOMIC DNA]</scope>
</reference>
<dbReference type="InterPro" id="IPR036397">
    <property type="entry name" value="RNaseH_sf"/>
</dbReference>
<dbReference type="Gene3D" id="3.30.420.10">
    <property type="entry name" value="Ribonuclease H-like superfamily/Ribonuclease H"/>
    <property type="match status" value="1"/>
</dbReference>
<dbReference type="InterPro" id="IPR043502">
    <property type="entry name" value="DNA/RNA_pol_sf"/>
</dbReference>
<dbReference type="Proteomes" id="UP001497516">
    <property type="component" value="Chromosome 6"/>
</dbReference>
<dbReference type="GO" id="GO:0004190">
    <property type="term" value="F:aspartic-type endopeptidase activity"/>
    <property type="evidence" value="ECO:0007669"/>
    <property type="project" value="UniProtKB-KW"/>
</dbReference>
<dbReference type="Pfam" id="PF07727">
    <property type="entry name" value="RVT_2"/>
    <property type="match status" value="1"/>
</dbReference>
<dbReference type="Pfam" id="PF22936">
    <property type="entry name" value="Pol_BBD"/>
    <property type="match status" value="1"/>
</dbReference>
<dbReference type="InterPro" id="IPR001584">
    <property type="entry name" value="Integrase_cat-core"/>
</dbReference>
<dbReference type="PANTHER" id="PTHR11439">
    <property type="entry name" value="GAG-POL-RELATED RETROTRANSPOSON"/>
    <property type="match status" value="1"/>
</dbReference>
<feature type="domain" description="Integrase catalytic" evidence="3">
    <location>
        <begin position="520"/>
        <end position="684"/>
    </location>
</feature>
<feature type="region of interest" description="Disordered" evidence="2">
    <location>
        <begin position="313"/>
        <end position="333"/>
    </location>
</feature>
<dbReference type="SUPFAM" id="SSF53098">
    <property type="entry name" value="Ribonuclease H-like"/>
    <property type="match status" value="1"/>
</dbReference>
<accession>A0AAV2FDZ1</accession>
<protein>
    <recommendedName>
        <fullName evidence="3">Integrase catalytic domain-containing protein</fullName>
    </recommendedName>
</protein>
<dbReference type="InterPro" id="IPR054722">
    <property type="entry name" value="PolX-like_BBD"/>
</dbReference>